<dbReference type="EMBL" id="JAOSJG010000026">
    <property type="protein sequence ID" value="MEK0309297.1"/>
    <property type="molecule type" value="Genomic_DNA"/>
</dbReference>
<comment type="caution">
    <text evidence="1">The sequence shown here is derived from an EMBL/GenBank/DDBJ whole genome shotgun (WGS) entry which is preliminary data.</text>
</comment>
<name>A0ABU8ZS16_9MOLU</name>
<dbReference type="Proteomes" id="UP001383392">
    <property type="component" value="Unassembled WGS sequence"/>
</dbReference>
<proteinExistence type="predicted"/>
<dbReference type="RefSeq" id="WP_180372460.1">
    <property type="nucleotide sequence ID" value="NZ_JAOSJG010000026.1"/>
</dbReference>
<keyword evidence="2" id="KW-1185">Reference proteome</keyword>
<reference evidence="1 2" key="1">
    <citation type="journal article" date="2023" name="Int. J. Syst. Evol. Microbiol.">
        <title>The observation of taxonomic boundaries for the 16SrII and 16SrXXV phytoplasmas using genome-based delimitation.</title>
        <authorList>
            <person name="Rodrigues Jardim B."/>
            <person name="Tran-Nguyen L.T.T."/>
            <person name="Gambley C."/>
            <person name="Al-Sadi A.M."/>
            <person name="Al-Subhi A.M."/>
            <person name="Foissac X."/>
            <person name="Salar P."/>
            <person name="Cai H."/>
            <person name="Yang J.Y."/>
            <person name="Davis R."/>
            <person name="Jones L."/>
            <person name="Rodoni B."/>
            <person name="Constable F.E."/>
        </authorList>
    </citation>
    <scope>NUCLEOTIDE SEQUENCE [LARGE SCALE GENOMIC DNA]</scope>
    <source>
        <strain evidence="1">BAWM-OMN-P75</strain>
    </source>
</reference>
<accession>A0ABU8ZS16</accession>
<evidence type="ECO:0000313" key="1">
    <source>
        <dbReference type="EMBL" id="MEK0309297.1"/>
    </source>
</evidence>
<evidence type="ECO:0000313" key="2">
    <source>
        <dbReference type="Proteomes" id="UP001383392"/>
    </source>
</evidence>
<protein>
    <submittedName>
        <fullName evidence="1">Uncharacterized protein</fullName>
    </submittedName>
</protein>
<sequence length="45" mass="5203">MKIFLLGHSIDSTINNCYVYKFQDIDRVINIATSSEILNKTQEIL</sequence>
<gene>
    <name evidence="1" type="ORF">OC712_02275</name>
</gene>
<organism evidence="1 2">
    <name type="scientific">Candidatus Phytoplasma citri</name>
    <dbReference type="NCBI Taxonomy" id="180978"/>
    <lineage>
        <taxon>Bacteria</taxon>
        <taxon>Bacillati</taxon>
        <taxon>Mycoplasmatota</taxon>
        <taxon>Mollicutes</taxon>
        <taxon>Acholeplasmatales</taxon>
        <taxon>Acholeplasmataceae</taxon>
        <taxon>Candidatus Phytoplasma</taxon>
        <taxon>16SrII (Peanut WB group)</taxon>
    </lineage>
</organism>